<dbReference type="AlphaFoldDB" id="A0A5C5UIW6"/>
<keyword evidence="1" id="KW-0812">Transmembrane</keyword>
<keyword evidence="1" id="KW-0472">Membrane</keyword>
<name>A0A5C5UIW6_9CORY</name>
<dbReference type="PROSITE" id="PS51257">
    <property type="entry name" value="PROKAR_LIPOPROTEIN"/>
    <property type="match status" value="1"/>
</dbReference>
<dbReference type="GO" id="GO:0016020">
    <property type="term" value="C:membrane"/>
    <property type="evidence" value="ECO:0007669"/>
    <property type="project" value="TreeGrafter"/>
</dbReference>
<dbReference type="PANTHER" id="PTHR43798:SF33">
    <property type="entry name" value="HYDROLASE, PUTATIVE (AFU_ORTHOLOGUE AFUA_2G14860)-RELATED"/>
    <property type="match status" value="1"/>
</dbReference>
<dbReference type="OrthoDB" id="4222986at2"/>
<dbReference type="InterPro" id="IPR000073">
    <property type="entry name" value="AB_hydrolase_1"/>
</dbReference>
<evidence type="ECO:0000256" key="1">
    <source>
        <dbReference type="SAM" id="Phobius"/>
    </source>
</evidence>
<dbReference type="Proteomes" id="UP000320791">
    <property type="component" value="Unassembled WGS sequence"/>
</dbReference>
<dbReference type="GO" id="GO:0016787">
    <property type="term" value="F:hydrolase activity"/>
    <property type="evidence" value="ECO:0007669"/>
    <property type="project" value="UniProtKB-KW"/>
</dbReference>
<dbReference type="InterPro" id="IPR029058">
    <property type="entry name" value="AB_hydrolase_fold"/>
</dbReference>
<dbReference type="ESTHER" id="9cory-a0a5c5uiw6">
    <property type="family name" value="Zearalenone-hydrolase-fam2"/>
</dbReference>
<accession>A0A5C5UIW6</accession>
<evidence type="ECO:0000259" key="2">
    <source>
        <dbReference type="Pfam" id="PF12697"/>
    </source>
</evidence>
<dbReference type="Pfam" id="PF12697">
    <property type="entry name" value="Abhydrolase_6"/>
    <property type="match status" value="1"/>
</dbReference>
<keyword evidence="1" id="KW-1133">Transmembrane helix</keyword>
<comment type="caution">
    <text evidence="3">The sequence shown here is derived from an EMBL/GenBank/DDBJ whole genome shotgun (WGS) entry which is preliminary data.</text>
</comment>
<feature type="transmembrane region" description="Helical" evidence="1">
    <location>
        <begin position="7"/>
        <end position="27"/>
    </location>
</feature>
<dbReference type="EMBL" id="VOHM01000011">
    <property type="protein sequence ID" value="TWT25613.1"/>
    <property type="molecule type" value="Genomic_DNA"/>
</dbReference>
<evidence type="ECO:0000313" key="3">
    <source>
        <dbReference type="EMBL" id="TWT25613.1"/>
    </source>
</evidence>
<dbReference type="RefSeq" id="WP_146324322.1">
    <property type="nucleotide sequence ID" value="NZ_BAABLR010000072.1"/>
</dbReference>
<dbReference type="InterPro" id="IPR050266">
    <property type="entry name" value="AB_hydrolase_sf"/>
</dbReference>
<dbReference type="Gene3D" id="3.40.50.1820">
    <property type="entry name" value="alpha/beta hydrolase"/>
    <property type="match status" value="1"/>
</dbReference>
<dbReference type="PANTHER" id="PTHR43798">
    <property type="entry name" value="MONOACYLGLYCEROL LIPASE"/>
    <property type="match status" value="1"/>
</dbReference>
<gene>
    <name evidence="3" type="ORF">FRX94_06515</name>
</gene>
<organism evidence="3 4">
    <name type="scientific">Corynebacterium canis</name>
    <dbReference type="NCBI Taxonomy" id="679663"/>
    <lineage>
        <taxon>Bacteria</taxon>
        <taxon>Bacillati</taxon>
        <taxon>Actinomycetota</taxon>
        <taxon>Actinomycetes</taxon>
        <taxon>Mycobacteriales</taxon>
        <taxon>Corynebacteriaceae</taxon>
        <taxon>Corynebacterium</taxon>
    </lineage>
</organism>
<sequence>MRRALKVVGVIVAVIVAAIACFFGWVVGTTNGYFERYVDRALAAGYTEHKYKVREGLTLNYAEHSNDKTPLLLIPGQGSTWEDYAPSLPLLADEFHVVVVDVHGHGKSTWNRDDYTARQIAADLTELGREVFKRKFVVAGHSSGGLLAAHMAATSPQDISALVIEDAPFFATEADRVPSTFVGQDLDLLEAFLNQSEEKDYVAYVLPDSYIGKMFGDAWKPLSDRVVAQRRENPDALPNIPWLGVTINRIWESLAHPYDKWWSHAFFISRTWHEGFDQEATLRRVQVPSLFLKANTKYGENGVLLAALSDKDVARVDELLADNRVVRVESGHDIHFEKPDWYVQQLTEFRDAIADAQ</sequence>
<proteinExistence type="predicted"/>
<protein>
    <submittedName>
        <fullName evidence="3">Alpha/beta hydrolase</fullName>
    </submittedName>
</protein>
<feature type="domain" description="AB hydrolase-1" evidence="2">
    <location>
        <begin position="71"/>
        <end position="344"/>
    </location>
</feature>
<reference evidence="3 4" key="1">
    <citation type="submission" date="2019-08" db="EMBL/GenBank/DDBJ databases">
        <authorList>
            <person name="Lei W."/>
        </authorList>
    </citation>
    <scope>NUCLEOTIDE SEQUENCE [LARGE SCALE GENOMIC DNA]</scope>
    <source>
        <strain evidence="3 4">CCUG 58627</strain>
    </source>
</reference>
<dbReference type="SUPFAM" id="SSF53474">
    <property type="entry name" value="alpha/beta-Hydrolases"/>
    <property type="match status" value="1"/>
</dbReference>
<keyword evidence="3" id="KW-0378">Hydrolase</keyword>
<evidence type="ECO:0000313" key="4">
    <source>
        <dbReference type="Proteomes" id="UP000320791"/>
    </source>
</evidence>
<keyword evidence="4" id="KW-1185">Reference proteome</keyword>